<evidence type="ECO:0000256" key="2">
    <source>
        <dbReference type="ARBA" id="ARBA00022801"/>
    </source>
</evidence>
<protein>
    <submittedName>
        <fullName evidence="4">Cytosine deaminase</fullName>
        <ecNumber evidence="4">3.5.4.1</ecNumber>
    </submittedName>
</protein>
<evidence type="ECO:0000259" key="3">
    <source>
        <dbReference type="Pfam" id="PF07969"/>
    </source>
</evidence>
<keyword evidence="5" id="KW-1185">Reference proteome</keyword>
<dbReference type="FunFam" id="3.20.20.140:FF:000019">
    <property type="entry name" value="Cytosine deaminase"/>
    <property type="match status" value="1"/>
</dbReference>
<dbReference type="InterPro" id="IPR052349">
    <property type="entry name" value="Metallo-hydrolase_Enzymes"/>
</dbReference>
<dbReference type="Gene3D" id="2.30.40.10">
    <property type="entry name" value="Urease, subunit C, domain 1"/>
    <property type="match status" value="1"/>
</dbReference>
<accession>A0A7X0JLZ2</accession>
<dbReference type="Pfam" id="PF07969">
    <property type="entry name" value="Amidohydro_3"/>
    <property type="match status" value="1"/>
</dbReference>
<dbReference type="PANTHER" id="PTHR32027:SF9">
    <property type="entry name" value="BLL3847 PROTEIN"/>
    <property type="match status" value="1"/>
</dbReference>
<feature type="domain" description="Amidohydrolase 3" evidence="3">
    <location>
        <begin position="64"/>
        <end position="377"/>
    </location>
</feature>
<dbReference type="Proteomes" id="UP000585437">
    <property type="component" value="Unassembled WGS sequence"/>
</dbReference>
<organism evidence="4 5">
    <name type="scientific">Rhizobium soli</name>
    <dbReference type="NCBI Taxonomy" id="424798"/>
    <lineage>
        <taxon>Bacteria</taxon>
        <taxon>Pseudomonadati</taxon>
        <taxon>Pseudomonadota</taxon>
        <taxon>Alphaproteobacteria</taxon>
        <taxon>Hyphomicrobiales</taxon>
        <taxon>Rhizobiaceae</taxon>
        <taxon>Rhizobium/Agrobacterium group</taxon>
        <taxon>Rhizobium</taxon>
    </lineage>
</organism>
<reference evidence="4 5" key="1">
    <citation type="submission" date="2020-08" db="EMBL/GenBank/DDBJ databases">
        <title>The Agave Microbiome: Exploring the role of microbial communities in plant adaptations to desert environments.</title>
        <authorList>
            <person name="Partida-Martinez L.P."/>
        </authorList>
    </citation>
    <scope>NUCLEOTIDE SEQUENCE [LARGE SCALE GENOMIC DNA]</scope>
    <source>
        <strain evidence="4 5">AS3.12</strain>
    </source>
</reference>
<name>A0A7X0JLZ2_9HYPH</name>
<dbReference type="CDD" id="cd01293">
    <property type="entry name" value="Bact_CD"/>
    <property type="match status" value="1"/>
</dbReference>
<proteinExistence type="predicted"/>
<sequence length="392" mass="42156">MSLNVSNGVIVAIGEQTAQLSSPRFDAGGVLILPGLTDAHVHLDKAMILGRCPLCEGTLAEAVRLTAQAKRSFTAEDVEARGAQVLELAVRAGTQRMRSFVEVDPRAGLRSLEGLLRLKRRWSGLIDVQLCAFVQEGLTNEPETIDLLHEAMRMGADLIGGCPYTDPDPVAHVDRIFGLARHYNVDVDFHADFDLDPGNSILPEIIRQTEAFGWGGRVTVGHATKLAAFDPDERERMARSMAEAGIALVVLPATDAFLNGSRDNPMRPRGIAPAAQMKRFGVDVALATNNVQNPFTPYGDASLLRMAGLYANLDQLSTAADMHSVFEMVSTDAEKITGMLAPPIAVGAKAEFILVAAETAEDAIRRNAPVVAAVKRGVLRLWAPLAPLIIPD</sequence>
<dbReference type="EC" id="3.5.4.1" evidence="4"/>
<gene>
    <name evidence="4" type="ORF">F4695_003439</name>
</gene>
<dbReference type="SUPFAM" id="SSF51338">
    <property type="entry name" value="Composite domain of metallo-dependent hydrolases"/>
    <property type="match status" value="1"/>
</dbReference>
<dbReference type="EMBL" id="JACHBU010000007">
    <property type="protein sequence ID" value="MBB6510053.1"/>
    <property type="molecule type" value="Genomic_DNA"/>
</dbReference>
<evidence type="ECO:0000313" key="5">
    <source>
        <dbReference type="Proteomes" id="UP000585437"/>
    </source>
</evidence>
<dbReference type="GO" id="GO:0004131">
    <property type="term" value="F:cytosine deaminase activity"/>
    <property type="evidence" value="ECO:0007669"/>
    <property type="project" value="UniProtKB-EC"/>
</dbReference>
<dbReference type="InterPro" id="IPR032466">
    <property type="entry name" value="Metal_Hydrolase"/>
</dbReference>
<dbReference type="Gene3D" id="3.20.20.140">
    <property type="entry name" value="Metal-dependent hydrolases"/>
    <property type="match status" value="1"/>
</dbReference>
<dbReference type="InterPro" id="IPR013108">
    <property type="entry name" value="Amidohydro_3"/>
</dbReference>
<dbReference type="InterPro" id="IPR011059">
    <property type="entry name" value="Metal-dep_hydrolase_composite"/>
</dbReference>
<keyword evidence="1" id="KW-0479">Metal-binding</keyword>
<comment type="caution">
    <text evidence="4">The sequence shown here is derived from an EMBL/GenBank/DDBJ whole genome shotgun (WGS) entry which is preliminary data.</text>
</comment>
<dbReference type="RefSeq" id="WP_210311826.1">
    <property type="nucleotide sequence ID" value="NZ_JACHBU010000007.1"/>
</dbReference>
<evidence type="ECO:0000313" key="4">
    <source>
        <dbReference type="EMBL" id="MBB6510053.1"/>
    </source>
</evidence>
<dbReference type="PANTHER" id="PTHR32027">
    <property type="entry name" value="CYTOSINE DEAMINASE"/>
    <property type="match status" value="1"/>
</dbReference>
<keyword evidence="2 4" id="KW-0378">Hydrolase</keyword>
<evidence type="ECO:0000256" key="1">
    <source>
        <dbReference type="ARBA" id="ARBA00022723"/>
    </source>
</evidence>
<dbReference type="SUPFAM" id="SSF51556">
    <property type="entry name" value="Metallo-dependent hydrolases"/>
    <property type="match status" value="1"/>
</dbReference>
<dbReference type="AlphaFoldDB" id="A0A7X0JLZ2"/>
<dbReference type="GO" id="GO:0046872">
    <property type="term" value="F:metal ion binding"/>
    <property type="evidence" value="ECO:0007669"/>
    <property type="project" value="UniProtKB-KW"/>
</dbReference>